<organism evidence="3 4">
    <name type="scientific">Bacteroides pyogenes</name>
    <dbReference type="NCBI Taxonomy" id="310300"/>
    <lineage>
        <taxon>Bacteria</taxon>
        <taxon>Pseudomonadati</taxon>
        <taxon>Bacteroidota</taxon>
        <taxon>Bacteroidia</taxon>
        <taxon>Bacteroidales</taxon>
        <taxon>Bacteroidaceae</taxon>
        <taxon>Bacteroides</taxon>
    </lineage>
</organism>
<reference evidence="3 4" key="1">
    <citation type="submission" date="2019-07" db="EMBL/GenBank/DDBJ databases">
        <title>Draft Genome Sequences of Bacteroides pyogenes Strains Isolated from the Uterus Holstein Dairy Cows with Metritis.</title>
        <authorList>
            <person name="Cunha F."/>
            <person name="Galvao K.N."/>
            <person name="Jeon S.J."/>
            <person name="Jeong K.C."/>
        </authorList>
    </citation>
    <scope>NUCLEOTIDE SEQUENCE [LARGE SCALE GENOMIC DNA]</scope>
    <source>
        <strain evidence="3 4">KG-31</strain>
    </source>
</reference>
<dbReference type="InterPro" id="IPR027417">
    <property type="entry name" value="P-loop_NTPase"/>
</dbReference>
<evidence type="ECO:0000259" key="2">
    <source>
        <dbReference type="Pfam" id="PF19044"/>
    </source>
</evidence>
<dbReference type="PANTHER" id="PTHR38467">
    <property type="match status" value="1"/>
</dbReference>
<dbReference type="Pfam" id="PF19044">
    <property type="entry name" value="P-loop_TraG"/>
    <property type="match status" value="1"/>
</dbReference>
<dbReference type="Proteomes" id="UP000324383">
    <property type="component" value="Unassembled WGS sequence"/>
</dbReference>
<sequence>MILLLIILSAIVTIVLIAILAVLLSKTEHIEVTDKAIELASVLPIQTITDNIIVNGNGDITVGYRMFLPEVFSLTEENSLLIKERLEGLFKMLPSGTIIHQQNFFYVNKYENKDYSTNPIQSENFKYFDGKDVLNSYTNLYITFSSSAKNCSVKKSSSNTSLLRKFNYPFKQPFKNIDSQIESLEPFLLNFENGLFSIEQFSIKRMSSLDLNNAVYDYVNLSYSSPVDDARNLFCNPLSVTKAGDLKIGNSYVALLSLTAEGEFLKATAIPNTGKSKSYGTTLELPENVTSKASMIYPIGLGLPFDHIVNLVIEVTDTDDTLTAISREKQSLNYISNFYRPAKEKQEEQDLFIDEVSRFDYKTSYTALNVIISDTDKSMLARKCSLAQQGFSFMNQSGCYIENAELLNLFFCNIPGNARSNYRGFINTTNQALCYFLQDSTYLSSLTGHMYEDRFGKPVKIDMWNYSKLNNKNKIVIGPSGSGKSFWLNNYILQSYELGNDVMIIDIGGSYRSMIDLNRGKYFDSTDQSKFSFNPFLCERDKNGKYLYIDESDPDAAEDLIKTIVAIVSYIWKKNEELTPSEAAILRKSIIAFYEYVNNSSINHSSERIFPNLIEYRRFLTLYSKQMKNFELQKFEVEELMLLLEPYTEGELSYLLNAKENVDIVNDRLIAFDMESASKKPYFPLVVIITLQMVVDKIKRRQGVKKELLIDEALDFLKDEKFGEFIAYLYRTFRKKEGAITIAAQNVLFLKGCPSSIKDSITINCDTKIILDHSQYRTEYPNLRDVLSLSEADTDMIDSLQRTDRWREFFLKMASDRFVFRNEVSPFAAVAFESKQSTVVRIKKLFEETGSTYTAINRFLEEKQNN</sequence>
<dbReference type="Gene3D" id="1.10.8.730">
    <property type="match status" value="1"/>
</dbReference>
<dbReference type="Pfam" id="PF12991">
    <property type="entry name" value="DUF3875"/>
    <property type="match status" value="1"/>
</dbReference>
<dbReference type="PANTHER" id="PTHR38467:SF1">
    <property type="entry name" value="CONJUGATIVE TRANSFER: ASSEMBLY"/>
    <property type="match status" value="1"/>
</dbReference>
<evidence type="ECO:0000313" key="4">
    <source>
        <dbReference type="Proteomes" id="UP000324383"/>
    </source>
</evidence>
<evidence type="ECO:0000259" key="1">
    <source>
        <dbReference type="Pfam" id="PF12991"/>
    </source>
</evidence>
<dbReference type="RefSeq" id="WP_148730660.1">
    <property type="nucleotide sequence ID" value="NZ_VKLW01000023.1"/>
</dbReference>
<feature type="domain" description="TraG N-terminal Bacteroidetes" evidence="1">
    <location>
        <begin position="34"/>
        <end position="77"/>
    </location>
</feature>
<accession>A0A5D3EAL1</accession>
<keyword evidence="4" id="KW-1185">Reference proteome</keyword>
<dbReference type="InterPro" id="IPR024451">
    <property type="entry name" value="TraG_N_Bacteroidetes"/>
</dbReference>
<protein>
    <submittedName>
        <fullName evidence="3">TraG family conjugative transposon ATPase</fullName>
    </submittedName>
</protein>
<proteinExistence type="predicted"/>
<dbReference type="AlphaFoldDB" id="A0A5D3EAL1"/>
<gene>
    <name evidence="3" type="primary">traG</name>
    <name evidence="3" type="ORF">FNJ60_10485</name>
</gene>
<dbReference type="InterPro" id="IPR053155">
    <property type="entry name" value="F-pilin_assembly_TraC"/>
</dbReference>
<dbReference type="InterPro" id="IPR022509">
    <property type="entry name" value="Conjugation_ATPase_TraG"/>
</dbReference>
<dbReference type="InterPro" id="IPR043964">
    <property type="entry name" value="P-loop_TraG"/>
</dbReference>
<feature type="domain" description="TraG P-loop" evidence="2">
    <location>
        <begin position="453"/>
        <end position="862"/>
    </location>
</feature>
<name>A0A5D3EAL1_9BACE</name>
<evidence type="ECO:0000313" key="3">
    <source>
        <dbReference type="EMBL" id="TYK32828.1"/>
    </source>
</evidence>
<dbReference type="SUPFAM" id="SSF52540">
    <property type="entry name" value="P-loop containing nucleoside triphosphate hydrolases"/>
    <property type="match status" value="1"/>
</dbReference>
<comment type="caution">
    <text evidence="3">The sequence shown here is derived from an EMBL/GenBank/DDBJ whole genome shotgun (WGS) entry which is preliminary data.</text>
</comment>
<dbReference type="EMBL" id="VKLW01000023">
    <property type="protein sequence ID" value="TYK32828.1"/>
    <property type="molecule type" value="Genomic_DNA"/>
</dbReference>
<dbReference type="NCBIfam" id="TIGR03783">
    <property type="entry name" value="Bac_Flav_CT_G"/>
    <property type="match status" value="1"/>
</dbReference>
<dbReference type="Gene3D" id="3.40.50.300">
    <property type="entry name" value="P-loop containing nucleotide triphosphate hydrolases"/>
    <property type="match status" value="1"/>
</dbReference>